<reference evidence="2 4" key="2">
    <citation type="submission" date="2018-06" db="EMBL/GenBank/DDBJ databases">
        <authorList>
            <consortium name="Pathogen Informatics"/>
            <person name="Doyle S."/>
        </authorList>
    </citation>
    <scope>NUCLEOTIDE SEQUENCE [LARGE SCALE GENOMIC DNA]</scope>
    <source>
        <strain evidence="2 4">NCTC11991</strain>
    </source>
</reference>
<dbReference type="EC" id="3.1.3.-" evidence="2"/>
<name>A0A378L6M9_9GAMM</name>
<protein>
    <submittedName>
        <fullName evidence="2">Phosphohistidine phosphatase SixA</fullName>
        <ecNumber evidence="2">3.1.3.-</ecNumber>
    </submittedName>
</protein>
<dbReference type="AlphaFoldDB" id="A0A378L6M9"/>
<dbReference type="GO" id="GO:0005737">
    <property type="term" value="C:cytoplasm"/>
    <property type="evidence" value="ECO:0007669"/>
    <property type="project" value="InterPro"/>
</dbReference>
<dbReference type="Gene3D" id="3.40.50.1240">
    <property type="entry name" value="Phosphoglycerate mutase-like"/>
    <property type="match status" value="1"/>
</dbReference>
<keyword evidence="3" id="KW-1185">Reference proteome</keyword>
<dbReference type="InterPro" id="IPR029033">
    <property type="entry name" value="His_PPase_superfam"/>
</dbReference>
<dbReference type="Pfam" id="PF00300">
    <property type="entry name" value="His_Phos_1"/>
    <property type="match status" value="1"/>
</dbReference>
<gene>
    <name evidence="2" type="primary">sixA</name>
    <name evidence="1" type="ORF">Lstg_0547</name>
    <name evidence="2" type="ORF">NCTC11991_00952</name>
</gene>
<keyword evidence="2" id="KW-0378">Hydrolase</keyword>
<reference evidence="1 3" key="1">
    <citation type="submission" date="2015-11" db="EMBL/GenBank/DDBJ databases">
        <title>Genomic analysis of 38 Legionella species identifies large and diverse effector repertoires.</title>
        <authorList>
            <person name="Burstein D."/>
            <person name="Amaro F."/>
            <person name="Zusman T."/>
            <person name="Lifshitz Z."/>
            <person name="Cohen O."/>
            <person name="Gilbert J.A."/>
            <person name="Pupko T."/>
            <person name="Shuman H.A."/>
            <person name="Segal G."/>
        </authorList>
    </citation>
    <scope>NUCLEOTIDE SEQUENCE [LARGE SCALE GENOMIC DNA]</scope>
    <source>
        <strain evidence="1 3">SC-18-C9</strain>
    </source>
</reference>
<dbReference type="Proteomes" id="UP000255110">
    <property type="component" value="Unassembled WGS sequence"/>
</dbReference>
<dbReference type="NCBIfam" id="TIGR00249">
    <property type="entry name" value="sixA"/>
    <property type="match status" value="1"/>
</dbReference>
<dbReference type="InterPro" id="IPR013078">
    <property type="entry name" value="His_Pase_superF_clade-1"/>
</dbReference>
<evidence type="ECO:0000313" key="2">
    <source>
        <dbReference type="EMBL" id="STY22367.1"/>
    </source>
</evidence>
<evidence type="ECO:0000313" key="3">
    <source>
        <dbReference type="Proteomes" id="UP000054820"/>
    </source>
</evidence>
<proteinExistence type="predicted"/>
<dbReference type="STRING" id="460.Lstg_0547"/>
<organism evidence="2 4">
    <name type="scientific">Legionella steigerwaltii</name>
    <dbReference type="NCBI Taxonomy" id="460"/>
    <lineage>
        <taxon>Bacteria</taxon>
        <taxon>Pseudomonadati</taxon>
        <taxon>Pseudomonadota</taxon>
        <taxon>Gammaproteobacteria</taxon>
        <taxon>Legionellales</taxon>
        <taxon>Legionellaceae</taxon>
        <taxon>Legionella</taxon>
    </lineage>
</organism>
<dbReference type="RefSeq" id="WP_058476138.1">
    <property type="nucleotide sequence ID" value="NZ_CAAAIO010000025.1"/>
</dbReference>
<dbReference type="EMBL" id="UGOY01000001">
    <property type="protein sequence ID" value="STY22367.1"/>
    <property type="molecule type" value="Genomic_DNA"/>
</dbReference>
<dbReference type="CDD" id="cd07067">
    <property type="entry name" value="HP_PGM_like"/>
    <property type="match status" value="1"/>
</dbReference>
<dbReference type="SUPFAM" id="SSF53254">
    <property type="entry name" value="Phosphoglycerate mutase-like"/>
    <property type="match status" value="1"/>
</dbReference>
<accession>A0A378L6M9</accession>
<evidence type="ECO:0000313" key="1">
    <source>
        <dbReference type="EMBL" id="KTD80285.1"/>
    </source>
</evidence>
<dbReference type="GO" id="GO:0101006">
    <property type="term" value="F:protein histidine phosphatase activity"/>
    <property type="evidence" value="ECO:0007669"/>
    <property type="project" value="InterPro"/>
</dbReference>
<evidence type="ECO:0000313" key="4">
    <source>
        <dbReference type="Proteomes" id="UP000255110"/>
    </source>
</evidence>
<sequence>MKIYLVQHGESLGKEIDPQQSLSKKGITDIEHLSHFLSHKKIEIAHLFHSGKRRAEQTASILASNLAFPREIEFHQGLEPLDDVDPLVAEVNEQQHNIMYVGHMPFMGKLVGKLVVLDEDKALVAFIPGTVACLERANEGKWLINWIKRPDM</sequence>
<dbReference type="Proteomes" id="UP000054820">
    <property type="component" value="Unassembled WGS sequence"/>
</dbReference>
<dbReference type="EMBL" id="LNYZ01000003">
    <property type="protein sequence ID" value="KTD80285.1"/>
    <property type="molecule type" value="Genomic_DNA"/>
</dbReference>
<dbReference type="OrthoDB" id="9810154at2"/>
<dbReference type="InterPro" id="IPR004449">
    <property type="entry name" value="SixA"/>
</dbReference>